<dbReference type="PROSITE" id="PS01267">
    <property type="entry name" value="UPF0023"/>
    <property type="match status" value="1"/>
</dbReference>
<comment type="subunit">
    <text evidence="7">Associates with the 60S ribosomal subunit.</text>
</comment>
<dbReference type="InterPro" id="IPR018978">
    <property type="entry name" value="SDO1/SBDS_central"/>
</dbReference>
<dbReference type="InterPro" id="IPR018023">
    <property type="entry name" value="Ribosome_mat_SBDS_CS"/>
</dbReference>
<dbReference type="Pfam" id="PF20268">
    <property type="entry name" value="SBDS_C"/>
    <property type="match status" value="1"/>
</dbReference>
<dbReference type="InterPro" id="IPR037188">
    <property type="entry name" value="Sdo1/SBDS_central_sf"/>
</dbReference>
<dbReference type="InterPro" id="IPR019783">
    <property type="entry name" value="SDO1/SBDS_N"/>
</dbReference>
<dbReference type="Pfam" id="PF09377">
    <property type="entry name" value="SBDS_domain_II"/>
    <property type="match status" value="1"/>
</dbReference>
<dbReference type="Proteomes" id="UP000016088">
    <property type="component" value="Unassembled WGS sequence"/>
</dbReference>
<evidence type="ECO:0000313" key="12">
    <source>
        <dbReference type="EMBL" id="EPX72966.1"/>
    </source>
</evidence>
<dbReference type="InterPro" id="IPR039100">
    <property type="entry name" value="Sdo1/SBDS-like"/>
</dbReference>
<dbReference type="Pfam" id="PF01172">
    <property type="entry name" value="SBDS_N"/>
    <property type="match status" value="1"/>
</dbReference>
<keyword evidence="13" id="KW-1185">Reference proteome</keyword>
<feature type="domain" description="Ribosome maturation protein SDO1/SBDS C-terminal" evidence="11">
    <location>
        <begin position="174"/>
        <end position="241"/>
    </location>
</feature>
<keyword evidence="6" id="KW-0539">Nucleus</keyword>
<dbReference type="GO" id="GO:0005634">
    <property type="term" value="C:nucleus"/>
    <property type="evidence" value="ECO:0007669"/>
    <property type="project" value="UniProtKB-SubCell"/>
</dbReference>
<dbReference type="InterPro" id="IPR046928">
    <property type="entry name" value="SDO1/SBDS_C"/>
</dbReference>
<dbReference type="VEuPathDB" id="FungiDB:SOCG_00725"/>
<evidence type="ECO:0000256" key="6">
    <source>
        <dbReference type="ARBA" id="ARBA00023242"/>
    </source>
</evidence>
<keyword evidence="4" id="KW-0963">Cytoplasm</keyword>
<dbReference type="RefSeq" id="XP_013018599.1">
    <property type="nucleotide sequence ID" value="XM_013163145.1"/>
</dbReference>
<proteinExistence type="inferred from homology"/>
<dbReference type="GO" id="GO:0070181">
    <property type="term" value="F:small ribosomal subunit rRNA binding"/>
    <property type="evidence" value="ECO:0007669"/>
    <property type="project" value="EnsemblFungi"/>
</dbReference>
<dbReference type="eggNOG" id="KOG2917">
    <property type="taxonomic scope" value="Eukaryota"/>
</dbReference>
<feature type="domain" description="Ribosome maturation protein SDO1/SBDS central" evidence="10">
    <location>
        <begin position="110"/>
        <end position="172"/>
    </location>
</feature>
<evidence type="ECO:0000259" key="9">
    <source>
        <dbReference type="Pfam" id="PF01172"/>
    </source>
</evidence>
<dbReference type="GO" id="GO:0042256">
    <property type="term" value="P:cytosolic ribosome assembly"/>
    <property type="evidence" value="ECO:0007669"/>
    <property type="project" value="EnsemblFungi"/>
</dbReference>
<feature type="domain" description="Ribosome maturation protein SDO1/SBDS N-terminal" evidence="9">
    <location>
        <begin position="15"/>
        <end position="101"/>
    </location>
</feature>
<dbReference type="GO" id="GO:0042134">
    <property type="term" value="F:rRNA primary transcript binding"/>
    <property type="evidence" value="ECO:0007669"/>
    <property type="project" value="EnsemblFungi"/>
</dbReference>
<keyword evidence="5" id="KW-0690">Ribosome biogenesis</keyword>
<comment type="similarity">
    <text evidence="3">Belongs to the SDO1/SBDS family.</text>
</comment>
<dbReference type="SUPFAM" id="SSF89895">
    <property type="entry name" value="FYSH domain"/>
    <property type="match status" value="1"/>
</dbReference>
<dbReference type="GO" id="GO:0070180">
    <property type="term" value="F:large ribosomal subunit rRNA binding"/>
    <property type="evidence" value="ECO:0007669"/>
    <property type="project" value="EnsemblFungi"/>
</dbReference>
<organism evidence="12 13">
    <name type="scientific">Schizosaccharomyces octosporus (strain yFS286)</name>
    <name type="common">Fission yeast</name>
    <name type="synonym">Octosporomyces octosporus</name>
    <dbReference type="NCBI Taxonomy" id="483514"/>
    <lineage>
        <taxon>Eukaryota</taxon>
        <taxon>Fungi</taxon>
        <taxon>Dikarya</taxon>
        <taxon>Ascomycota</taxon>
        <taxon>Taphrinomycotina</taxon>
        <taxon>Schizosaccharomycetes</taxon>
        <taxon>Schizosaccharomycetales</taxon>
        <taxon>Schizosaccharomycetaceae</taxon>
        <taxon>Schizosaccharomyces</taxon>
    </lineage>
</organism>
<protein>
    <recommendedName>
        <fullName evidence="8">Ribosome maturation protein SDO1</fullName>
    </recommendedName>
</protein>
<dbReference type="GeneID" id="25029709"/>
<dbReference type="HOGENOM" id="CLU_043216_1_1_1"/>
<dbReference type="Gene3D" id="3.30.70.240">
    <property type="match status" value="1"/>
</dbReference>
<evidence type="ECO:0000256" key="7">
    <source>
        <dbReference type="ARBA" id="ARBA00049708"/>
    </source>
</evidence>
<gene>
    <name evidence="12" type="ORF">SOCG_00725</name>
</gene>
<dbReference type="InterPro" id="IPR002140">
    <property type="entry name" value="Sdo1/SBDS"/>
</dbReference>
<dbReference type="GO" id="GO:0005085">
    <property type="term" value="F:guanyl-nucleotide exchange factor activity"/>
    <property type="evidence" value="ECO:0007669"/>
    <property type="project" value="EnsemblFungi"/>
</dbReference>
<dbReference type="FunFam" id="3.30.1250.10:FF:000001">
    <property type="entry name" value="SBDS, ribosome maturation factor"/>
    <property type="match status" value="1"/>
</dbReference>
<comment type="subcellular location">
    <subcellularLocation>
        <location evidence="2">Cytoplasm</location>
    </subcellularLocation>
    <subcellularLocation>
        <location evidence="1">Nucleus</location>
    </subcellularLocation>
</comment>
<dbReference type="InterPro" id="IPR036786">
    <property type="entry name" value="Ribosome_mat_SBDS_N_sf"/>
</dbReference>
<dbReference type="AlphaFoldDB" id="S9PV34"/>
<accession>S9PV34</accession>
<evidence type="ECO:0000256" key="4">
    <source>
        <dbReference type="ARBA" id="ARBA00022490"/>
    </source>
</evidence>
<evidence type="ECO:0000256" key="5">
    <source>
        <dbReference type="ARBA" id="ARBA00022517"/>
    </source>
</evidence>
<evidence type="ECO:0000259" key="10">
    <source>
        <dbReference type="Pfam" id="PF09377"/>
    </source>
</evidence>
<dbReference type="PANTHER" id="PTHR10927">
    <property type="entry name" value="RIBOSOME MATURATION PROTEIN SBDS"/>
    <property type="match status" value="1"/>
</dbReference>
<evidence type="ECO:0000259" key="11">
    <source>
        <dbReference type="Pfam" id="PF20268"/>
    </source>
</evidence>
<dbReference type="Gene3D" id="1.10.10.900">
    <property type="entry name" value="SBDS protein C-terminal domain, subdomain 1"/>
    <property type="match status" value="1"/>
</dbReference>
<evidence type="ECO:0000313" key="13">
    <source>
        <dbReference type="Proteomes" id="UP000016088"/>
    </source>
</evidence>
<dbReference type="SUPFAM" id="SSF109728">
    <property type="entry name" value="Hypothetical protein AF0491, middle domain"/>
    <property type="match status" value="1"/>
</dbReference>
<dbReference type="GO" id="GO:0005737">
    <property type="term" value="C:cytoplasm"/>
    <property type="evidence" value="ECO:0007669"/>
    <property type="project" value="UniProtKB-SubCell"/>
</dbReference>
<dbReference type="GO" id="GO:1990932">
    <property type="term" value="F:5.8S rRNA binding"/>
    <property type="evidence" value="ECO:0007669"/>
    <property type="project" value="EnsemblFungi"/>
</dbReference>
<dbReference type="EMBL" id="KE503207">
    <property type="protein sequence ID" value="EPX72966.1"/>
    <property type="molecule type" value="Genomic_DNA"/>
</dbReference>
<evidence type="ECO:0000256" key="1">
    <source>
        <dbReference type="ARBA" id="ARBA00004123"/>
    </source>
</evidence>
<reference evidence="12 13" key="1">
    <citation type="journal article" date="2011" name="Science">
        <title>Comparative functional genomics of the fission yeasts.</title>
        <authorList>
            <person name="Rhind N."/>
            <person name="Chen Z."/>
            <person name="Yassour M."/>
            <person name="Thompson D.A."/>
            <person name="Haas B.J."/>
            <person name="Habib N."/>
            <person name="Wapinski I."/>
            <person name="Roy S."/>
            <person name="Lin M.F."/>
            <person name="Heiman D.I."/>
            <person name="Young S.K."/>
            <person name="Furuya K."/>
            <person name="Guo Y."/>
            <person name="Pidoux A."/>
            <person name="Chen H.M."/>
            <person name="Robbertse B."/>
            <person name="Goldberg J.M."/>
            <person name="Aoki K."/>
            <person name="Bayne E.H."/>
            <person name="Berlin A.M."/>
            <person name="Desjardins C.A."/>
            <person name="Dobbs E."/>
            <person name="Dukaj L."/>
            <person name="Fan L."/>
            <person name="FitzGerald M.G."/>
            <person name="French C."/>
            <person name="Gujja S."/>
            <person name="Hansen K."/>
            <person name="Keifenheim D."/>
            <person name="Levin J.Z."/>
            <person name="Mosher R.A."/>
            <person name="Mueller C.A."/>
            <person name="Pfiffner J."/>
            <person name="Priest M."/>
            <person name="Russ C."/>
            <person name="Smialowska A."/>
            <person name="Swoboda P."/>
            <person name="Sykes S.M."/>
            <person name="Vaughn M."/>
            <person name="Vengrova S."/>
            <person name="Yoder R."/>
            <person name="Zeng Q."/>
            <person name="Allshire R."/>
            <person name="Baulcombe D."/>
            <person name="Birren B.W."/>
            <person name="Brown W."/>
            <person name="Ekwall K."/>
            <person name="Kellis M."/>
            <person name="Leatherwood J."/>
            <person name="Levin H."/>
            <person name="Margalit H."/>
            <person name="Martienssen R."/>
            <person name="Nieduszynski C.A."/>
            <person name="Spatafora J.W."/>
            <person name="Friedman N."/>
            <person name="Dalgaard J.Z."/>
            <person name="Baumann P."/>
            <person name="Niki H."/>
            <person name="Regev A."/>
            <person name="Nusbaum C."/>
        </authorList>
    </citation>
    <scope>NUCLEOTIDE SEQUENCE [LARGE SCALE GENOMIC DNA]</scope>
    <source>
        <strain evidence="13">yFS286</strain>
    </source>
</reference>
<dbReference type="PANTHER" id="PTHR10927:SF1">
    <property type="entry name" value="RIBOSOME MATURATION PROTEIN SBDS"/>
    <property type="match status" value="1"/>
</dbReference>
<name>S9PV34_SCHOY</name>
<sequence length="246" mass="27861">MGAINQPVGQIRLTNVSVVKYKKGGKRFEIACYKNKVTEWRNKIETDLDEVLQIRSVFSNVSKGHVASKNDLKTAFGTDDVDAIILEILQKGDFQVGEKERNHQMSSTFRDIVSHVTLMCVDPNTRRPYPASIIEKAISDCGFSVSSKSAKSQALEAIRKLQEKGEIPIVRARMRIRIVIDIKQGKPLREKIRSLADEVEEENMDDEYECVALVLPGNYKTLDEFIRNETKGRGMVQLLDMNESRA</sequence>
<dbReference type="Gene3D" id="3.30.1250.10">
    <property type="entry name" value="Ribosome maturation protein SBDS, N-terminal domain"/>
    <property type="match status" value="1"/>
</dbReference>
<dbReference type="NCBIfam" id="TIGR00291">
    <property type="entry name" value="RNA_SBDS"/>
    <property type="match status" value="1"/>
</dbReference>
<dbReference type="OMA" id="AVNPQMD"/>
<evidence type="ECO:0000256" key="3">
    <source>
        <dbReference type="ARBA" id="ARBA00007433"/>
    </source>
</evidence>
<evidence type="ECO:0000256" key="2">
    <source>
        <dbReference type="ARBA" id="ARBA00004496"/>
    </source>
</evidence>
<evidence type="ECO:0000256" key="8">
    <source>
        <dbReference type="ARBA" id="ARBA00071414"/>
    </source>
</evidence>
<dbReference type="OrthoDB" id="10253092at2759"/>